<comment type="similarity">
    <text evidence="1">Belongs to the peptidase C19 family.</text>
</comment>
<gene>
    <name evidence="5" type="ORF">PVAR5_4200</name>
</gene>
<feature type="region of interest" description="Disordered" evidence="2">
    <location>
        <begin position="191"/>
        <end position="212"/>
    </location>
</feature>
<feature type="compositionally biased region" description="Polar residues" evidence="2">
    <location>
        <begin position="477"/>
        <end position="487"/>
    </location>
</feature>
<feature type="region of interest" description="Disordered" evidence="2">
    <location>
        <begin position="457"/>
        <end position="588"/>
    </location>
</feature>
<keyword evidence="3" id="KW-0472">Membrane</keyword>
<dbReference type="GO" id="GO:0016579">
    <property type="term" value="P:protein deubiquitination"/>
    <property type="evidence" value="ECO:0007669"/>
    <property type="project" value="InterPro"/>
</dbReference>
<evidence type="ECO:0000313" key="5">
    <source>
        <dbReference type="EMBL" id="GAD95556.1"/>
    </source>
</evidence>
<feature type="compositionally biased region" description="Low complexity" evidence="2">
    <location>
        <begin position="488"/>
        <end position="509"/>
    </location>
</feature>
<name>V5G0M6_BYSSN</name>
<keyword evidence="6" id="KW-1185">Reference proteome</keyword>
<reference evidence="6" key="1">
    <citation type="journal article" date="2014" name="Genome Announc.">
        <title>Draft genome sequence of the formaldehyde-resistant fungus Byssochlamys spectabilis No. 5 (anamorph Paecilomyces variotii No. 5) (NBRC109023).</title>
        <authorList>
            <person name="Oka T."/>
            <person name="Ekino K."/>
            <person name="Fukuda K."/>
            <person name="Nomura Y."/>
        </authorList>
    </citation>
    <scope>NUCLEOTIDE SEQUENCE [LARGE SCALE GENOMIC DNA]</scope>
    <source>
        <strain evidence="6">No. 5 / NBRC 109023</strain>
    </source>
</reference>
<feature type="transmembrane region" description="Helical" evidence="3">
    <location>
        <begin position="7"/>
        <end position="27"/>
    </location>
</feature>
<dbReference type="InterPro" id="IPR001394">
    <property type="entry name" value="Peptidase_C19_UCH"/>
</dbReference>
<dbReference type="InterPro" id="IPR050164">
    <property type="entry name" value="Peptidase_C19"/>
</dbReference>
<dbReference type="PANTHER" id="PTHR24006">
    <property type="entry name" value="UBIQUITIN CARBOXYL-TERMINAL HYDROLASE"/>
    <property type="match status" value="1"/>
</dbReference>
<evidence type="ECO:0000259" key="4">
    <source>
        <dbReference type="PROSITE" id="PS50235"/>
    </source>
</evidence>
<dbReference type="CDD" id="cd02662">
    <property type="entry name" value="Peptidase_C19F"/>
    <property type="match status" value="1"/>
</dbReference>
<dbReference type="PROSITE" id="PS50235">
    <property type="entry name" value="USP_3"/>
    <property type="match status" value="1"/>
</dbReference>
<keyword evidence="3" id="KW-1133">Transmembrane helix</keyword>
<feature type="compositionally biased region" description="Polar residues" evidence="2">
    <location>
        <begin position="510"/>
        <end position="525"/>
    </location>
</feature>
<keyword evidence="3" id="KW-0812">Transmembrane</keyword>
<dbReference type="InterPro" id="IPR028889">
    <property type="entry name" value="USP"/>
</dbReference>
<dbReference type="eggNOG" id="ENOG502QSIQ">
    <property type="taxonomic scope" value="Eukaryota"/>
</dbReference>
<keyword evidence="1" id="KW-0645">Protease</keyword>
<comment type="caution">
    <text evidence="5">The sequence shown here is derived from an EMBL/GenBank/DDBJ whole genome shotgun (WGS) entry which is preliminary data.</text>
</comment>
<evidence type="ECO:0000313" key="6">
    <source>
        <dbReference type="Proteomes" id="UP000018001"/>
    </source>
</evidence>
<dbReference type="OrthoDB" id="265306at2759"/>
<feature type="compositionally biased region" description="Low complexity" evidence="2">
    <location>
        <begin position="526"/>
        <end position="542"/>
    </location>
</feature>
<feature type="compositionally biased region" description="Polar residues" evidence="2">
    <location>
        <begin position="457"/>
        <end position="466"/>
    </location>
</feature>
<dbReference type="GO" id="GO:0005829">
    <property type="term" value="C:cytosol"/>
    <property type="evidence" value="ECO:0007669"/>
    <property type="project" value="TreeGrafter"/>
</dbReference>
<dbReference type="Proteomes" id="UP000018001">
    <property type="component" value="Unassembled WGS sequence"/>
</dbReference>
<dbReference type="EC" id="3.4.19.12" evidence="1"/>
<dbReference type="FunCoup" id="V5G0M6">
    <property type="interactions" value="41"/>
</dbReference>
<feature type="domain" description="USP" evidence="4">
    <location>
        <begin position="47"/>
        <end position="628"/>
    </location>
</feature>
<dbReference type="GO" id="GO:0005634">
    <property type="term" value="C:nucleus"/>
    <property type="evidence" value="ECO:0007669"/>
    <property type="project" value="TreeGrafter"/>
</dbReference>
<evidence type="ECO:0000256" key="2">
    <source>
        <dbReference type="SAM" id="MobiDB-lite"/>
    </source>
</evidence>
<dbReference type="AlphaFoldDB" id="V5G0M6"/>
<proteinExistence type="inferred from homology"/>
<dbReference type="Pfam" id="PF00443">
    <property type="entry name" value="UCH"/>
    <property type="match status" value="1"/>
</dbReference>
<dbReference type="GO" id="GO:0006508">
    <property type="term" value="P:proteolysis"/>
    <property type="evidence" value="ECO:0007669"/>
    <property type="project" value="UniProtKB-KW"/>
</dbReference>
<dbReference type="EMBL" id="BAUL01000134">
    <property type="protein sequence ID" value="GAD95556.1"/>
    <property type="molecule type" value="Genomic_DNA"/>
</dbReference>
<dbReference type="InterPro" id="IPR018200">
    <property type="entry name" value="USP_CS"/>
</dbReference>
<evidence type="ECO:0000256" key="1">
    <source>
        <dbReference type="RuleBase" id="RU366025"/>
    </source>
</evidence>
<dbReference type="Gene3D" id="3.90.70.10">
    <property type="entry name" value="Cysteine proteinases"/>
    <property type="match status" value="1"/>
</dbReference>
<keyword evidence="1" id="KW-0788">Thiol protease</keyword>
<keyword evidence="1" id="KW-0833">Ubl conjugation pathway</keyword>
<dbReference type="PROSITE" id="PS00973">
    <property type="entry name" value="USP_2"/>
    <property type="match status" value="1"/>
</dbReference>
<dbReference type="InParanoid" id="V5G0M6"/>
<accession>V5G0M6</accession>
<keyword evidence="1" id="KW-0378">Hydrolase</keyword>
<dbReference type="GO" id="GO:0004843">
    <property type="term" value="F:cysteine-type deubiquitinase activity"/>
    <property type="evidence" value="ECO:0007669"/>
    <property type="project" value="UniProtKB-UniRule"/>
</dbReference>
<dbReference type="PANTHER" id="PTHR24006:SF904">
    <property type="entry name" value="UBIQUITIN CARBOXYL-TERMINAL HYDROLASE 16"/>
    <property type="match status" value="1"/>
</dbReference>
<dbReference type="PROSITE" id="PS00972">
    <property type="entry name" value="USP_1"/>
    <property type="match status" value="1"/>
</dbReference>
<dbReference type="HOGENOM" id="CLU_018461_0_0_1"/>
<dbReference type="InterPro" id="IPR038765">
    <property type="entry name" value="Papain-like_cys_pep_sf"/>
</dbReference>
<sequence length="640" mass="71776">MPDKPATVAAYAAGASLAAITLFYVFGPNFTIDGDDSSNNNRKKGIVGLSNPANDCFINSVLQALAGLGDLRLYLIRELHRRELDGQEVYDMLPDPQDMPRDQRPERVRELQQGTVTKALKEMLDRLNERPIYKKTISARPFVQALEYAFRTRISRNQQDAQEFLQIVAERLSDEYHAGIKARQRLPALVDPSFDPDASAQPDDAMNQKEANEVEVRIDDRSENGLPAILTTKLKETDNEYGFPFEGQLESQIECQFCHYQYKPNKTSFVNLTLQVPQASSTTLNACFDGLLKTEYIEDFRCDKCRLQHALETKLSEKSRAHTEEERGRIEKEIELIKDALENDPEKSPDGVTMPPSDLAPKRKIARHMRIVVFPKIIAIHLSRSIFDHSSSTKNAAKVSFPERLPLGGILTRKWYKLLAIVCHKGSHQSGHYESFRRNNLYPPFSTPDVFRSFAQSRVASENPSRAPSPRIRAKSSADQEPGSLNISPAESSPSLSSLTPPSPATSLPVPQSQENSRPTSSPRVSFQSNRSKSSSKLMPSSTPEGRDSSRSPSIRLRNSKSSASLSSGNGGPRPSTDALSGATSRFRRKRKHVDRWWRISDEKVKECKTADVLGMQKEVYLLFYEIEKPDTSPHRADDG</sequence>
<protein>
    <recommendedName>
        <fullName evidence="1">Ubiquitin carboxyl-terminal hydrolase</fullName>
        <ecNumber evidence="1">3.4.19.12</ecNumber>
    </recommendedName>
</protein>
<dbReference type="SUPFAM" id="SSF54001">
    <property type="entry name" value="Cysteine proteinases"/>
    <property type="match status" value="1"/>
</dbReference>
<evidence type="ECO:0000256" key="3">
    <source>
        <dbReference type="SAM" id="Phobius"/>
    </source>
</evidence>
<organism evidence="5 6">
    <name type="scientific">Byssochlamys spectabilis (strain No. 5 / NBRC 109023)</name>
    <name type="common">Paecilomyces variotii</name>
    <dbReference type="NCBI Taxonomy" id="1356009"/>
    <lineage>
        <taxon>Eukaryota</taxon>
        <taxon>Fungi</taxon>
        <taxon>Dikarya</taxon>
        <taxon>Ascomycota</taxon>
        <taxon>Pezizomycotina</taxon>
        <taxon>Eurotiomycetes</taxon>
        <taxon>Eurotiomycetidae</taxon>
        <taxon>Eurotiales</taxon>
        <taxon>Thermoascaceae</taxon>
        <taxon>Paecilomyces</taxon>
    </lineage>
</organism>
<comment type="catalytic activity">
    <reaction evidence="1">
        <text>Thiol-dependent hydrolysis of ester, thioester, amide, peptide and isopeptide bonds formed by the C-terminal Gly of ubiquitin (a 76-residue protein attached to proteins as an intracellular targeting signal).</text>
        <dbReference type="EC" id="3.4.19.12"/>
    </reaction>
</comment>